<dbReference type="OrthoDB" id="9984940at2759"/>
<keyword evidence="3" id="KW-1185">Reference proteome</keyword>
<name>A0A8S3WS54_PARAO</name>
<evidence type="ECO:0000313" key="3">
    <source>
        <dbReference type="Proteomes" id="UP000691718"/>
    </source>
</evidence>
<dbReference type="InterPro" id="IPR047147">
    <property type="entry name" value="FBX5_43"/>
</dbReference>
<protein>
    <submittedName>
        <fullName evidence="2">(apollo) hypothetical protein</fullName>
    </submittedName>
</protein>
<dbReference type="AlphaFoldDB" id="A0A8S3WS54"/>
<evidence type="ECO:0000313" key="2">
    <source>
        <dbReference type="EMBL" id="CAG4978769.1"/>
    </source>
</evidence>
<dbReference type="GO" id="GO:0005634">
    <property type="term" value="C:nucleus"/>
    <property type="evidence" value="ECO:0007669"/>
    <property type="project" value="TreeGrafter"/>
</dbReference>
<comment type="caution">
    <text evidence="2">The sequence shown here is derived from an EMBL/GenBank/DDBJ whole genome shotgun (WGS) entry which is preliminary data.</text>
</comment>
<dbReference type="EMBL" id="CAJQZP010000693">
    <property type="protein sequence ID" value="CAG4978769.1"/>
    <property type="molecule type" value="Genomic_DNA"/>
</dbReference>
<proteinExistence type="predicted"/>
<feature type="region of interest" description="Disordered" evidence="1">
    <location>
        <begin position="322"/>
        <end position="341"/>
    </location>
</feature>
<dbReference type="GO" id="GO:0045835">
    <property type="term" value="P:negative regulation of meiotic nuclear division"/>
    <property type="evidence" value="ECO:0007669"/>
    <property type="project" value="InterPro"/>
</dbReference>
<sequence>MEFQSDFIEPATPALSFNSISQFSKNEDSGYHTSFTPGSFQYSEISSDNLNSHVVQGQFCHIQVDCYDITPEVKLRLSQRYSKSSSSISSLDNSKDSPVSRRGVKRSFQEDVENLDGNSSIPTPTSLIAGCLRKLKFSDGTKLSKTMVSSRYTNTILNDFNYQNNLEGTEISYPTTPVKKVCRSSCNLSSSSLRKPVKKLITHSLSCEVEALQPVKQRPVPEKVKSYHIKPNKKIDIIRMLYEHTAMPPIMEIFKYLSNEDIYNFSLVSDVWLKVWDEVSKKLTVKQKFVKFMQNEKENQENKGTTPKDNISTQVRLPLGVHNVPNGHNMKNTVSSPPGTPRTIRFKKFTKAASLDSRLQVICSRCDQPAKVNKEDSEEEWVECTSNTCAYQFCRFCRCDRHPGKKCRQYDLEGPSPNKRKKNSYAMCTKKSKRTLRRLL</sequence>
<dbReference type="GO" id="GO:0007088">
    <property type="term" value="P:regulation of mitotic nuclear division"/>
    <property type="evidence" value="ECO:0007669"/>
    <property type="project" value="InterPro"/>
</dbReference>
<reference evidence="2" key="1">
    <citation type="submission" date="2021-04" db="EMBL/GenBank/DDBJ databases">
        <authorList>
            <person name="Tunstrom K."/>
        </authorList>
    </citation>
    <scope>NUCLEOTIDE SEQUENCE</scope>
</reference>
<dbReference type="PANTHER" id="PTHR15493:SF9">
    <property type="entry name" value="GH14043P"/>
    <property type="match status" value="1"/>
</dbReference>
<dbReference type="CDD" id="cd20348">
    <property type="entry name" value="BRcat_RBR_EMI"/>
    <property type="match status" value="1"/>
</dbReference>
<evidence type="ECO:0000256" key="1">
    <source>
        <dbReference type="SAM" id="MobiDB-lite"/>
    </source>
</evidence>
<accession>A0A8S3WS54</accession>
<gene>
    <name evidence="2" type="ORF">PAPOLLO_LOCUS9756</name>
</gene>
<feature type="region of interest" description="Disordered" evidence="1">
    <location>
        <begin position="86"/>
        <end position="111"/>
    </location>
</feature>
<organism evidence="2 3">
    <name type="scientific">Parnassius apollo</name>
    <name type="common">Apollo butterfly</name>
    <name type="synonym">Papilio apollo</name>
    <dbReference type="NCBI Taxonomy" id="110799"/>
    <lineage>
        <taxon>Eukaryota</taxon>
        <taxon>Metazoa</taxon>
        <taxon>Ecdysozoa</taxon>
        <taxon>Arthropoda</taxon>
        <taxon>Hexapoda</taxon>
        <taxon>Insecta</taxon>
        <taxon>Pterygota</taxon>
        <taxon>Neoptera</taxon>
        <taxon>Endopterygota</taxon>
        <taxon>Lepidoptera</taxon>
        <taxon>Glossata</taxon>
        <taxon>Ditrysia</taxon>
        <taxon>Papilionoidea</taxon>
        <taxon>Papilionidae</taxon>
        <taxon>Parnassiinae</taxon>
        <taxon>Parnassini</taxon>
        <taxon>Parnassius</taxon>
        <taxon>Parnassius</taxon>
    </lineage>
</organism>
<dbReference type="PANTHER" id="PTHR15493">
    <property type="entry name" value="F-BOX ONLY PROTEIN 5 AND 43"/>
    <property type="match status" value="1"/>
</dbReference>
<dbReference type="Proteomes" id="UP000691718">
    <property type="component" value="Unassembled WGS sequence"/>
</dbReference>